<feature type="compositionally biased region" description="Polar residues" evidence="4">
    <location>
        <begin position="395"/>
        <end position="409"/>
    </location>
</feature>
<dbReference type="PANTHER" id="PTHR32295">
    <property type="entry name" value="IQ-DOMAIN 5-RELATED"/>
    <property type="match status" value="1"/>
</dbReference>
<feature type="compositionally biased region" description="Basic and acidic residues" evidence="4">
    <location>
        <begin position="101"/>
        <end position="115"/>
    </location>
</feature>
<sequence>MPSPRKRCAGSGCANMGEDCPPCLFLARGARARARYTSRRHFLLAPADPPPRLRPYRHVLRGGARRRWGAPRGGSAGSSGWRSDPAPETREKKQRWGFGKSFREKEKEKEKEKPRALPPREPAPPPYPPAAGGGRGGGGGDDQSKRAIAVAAATAAVAEAAVAAAQAAAAVVRLTSSGRCAAAAAAAAGRRDECAAVRIQAAFRGYLARRALKALRGLVKLQALVRGNIVRKQAAETLRCMHALVRVQARARACRALRSERSRPDKPSRSNPGPPTPEKYEQGERTNGSRSDRSGSFKRNSSKRSHSSGSNWLDRWMDEKYGNSRAEINPRAIGIGGAAADDERTAKILEVDPGKPQFNSKRRAGASSRLHSSSSAHTSEQNSRSLATVPDSPSKDSTTAQLSTPSPSSVDRRHSLTPLEYPLEAAEFGDSPHFYSASSRPGSSRRGAFTPSKSECSRSLFGGYSDYPNYMANTESSKAKARSQSAPKQRPEFEKSGSGKKLSPIGPAQHQKSASLHAKFANKAYPGSGRLDRLGMPIKY</sequence>
<dbReference type="Gene3D" id="1.20.5.190">
    <property type="match status" value="1"/>
</dbReference>
<name>A0A6V7PXN2_ANACO</name>
<dbReference type="InterPro" id="IPR025064">
    <property type="entry name" value="DUF4005"/>
</dbReference>
<feature type="region of interest" description="Disordered" evidence="4">
    <location>
        <begin position="64"/>
        <end position="143"/>
    </location>
</feature>
<feature type="compositionally biased region" description="Low complexity" evidence="4">
    <location>
        <begin position="365"/>
        <end position="379"/>
    </location>
</feature>
<comment type="similarity">
    <text evidence="2">Belongs to the IQD family.</text>
</comment>
<keyword evidence="1" id="KW-0112">Calmodulin-binding</keyword>
<feature type="domain" description="DUF4005" evidence="5">
    <location>
        <begin position="444"/>
        <end position="519"/>
    </location>
</feature>
<dbReference type="Pfam" id="PF00612">
    <property type="entry name" value="IQ"/>
    <property type="match status" value="1"/>
</dbReference>
<proteinExistence type="inferred from homology"/>
<dbReference type="Pfam" id="PF13178">
    <property type="entry name" value="DUF4005"/>
    <property type="match status" value="1"/>
</dbReference>
<feature type="compositionally biased region" description="Low complexity" evidence="4">
    <location>
        <begin position="436"/>
        <end position="448"/>
    </location>
</feature>
<evidence type="ECO:0000256" key="4">
    <source>
        <dbReference type="SAM" id="MobiDB-lite"/>
    </source>
</evidence>
<feature type="compositionally biased region" description="Gly residues" evidence="4">
    <location>
        <begin position="131"/>
        <end position="141"/>
    </location>
</feature>
<dbReference type="EMBL" id="LR862153">
    <property type="protein sequence ID" value="CAD1835468.1"/>
    <property type="molecule type" value="Genomic_DNA"/>
</dbReference>
<feature type="compositionally biased region" description="Pro residues" evidence="4">
    <location>
        <begin position="116"/>
        <end position="129"/>
    </location>
</feature>
<evidence type="ECO:0000256" key="2">
    <source>
        <dbReference type="ARBA" id="ARBA00024341"/>
    </source>
</evidence>
<gene>
    <name evidence="6" type="ORF">CB5_LOCUS18679</name>
</gene>
<feature type="compositionally biased region" description="Polar residues" evidence="4">
    <location>
        <begin position="474"/>
        <end position="487"/>
    </location>
</feature>
<evidence type="ECO:0000256" key="3">
    <source>
        <dbReference type="ARBA" id="ARBA00024378"/>
    </source>
</evidence>
<dbReference type="CDD" id="cd23767">
    <property type="entry name" value="IQCD"/>
    <property type="match status" value="1"/>
</dbReference>
<dbReference type="PANTHER" id="PTHR32295:SF11">
    <property type="entry name" value="PROTEIN IQ-DOMAIN 22"/>
    <property type="match status" value="1"/>
</dbReference>
<feature type="region of interest" description="Disordered" evidence="4">
    <location>
        <begin position="474"/>
        <end position="540"/>
    </location>
</feature>
<dbReference type="AlphaFoldDB" id="A0A6V7PXN2"/>
<dbReference type="SMART" id="SM00015">
    <property type="entry name" value="IQ"/>
    <property type="match status" value="2"/>
</dbReference>
<feature type="region of interest" description="Disordered" evidence="4">
    <location>
        <begin position="256"/>
        <end position="314"/>
    </location>
</feature>
<feature type="compositionally biased region" description="Basic and acidic residues" evidence="4">
    <location>
        <begin position="257"/>
        <end position="268"/>
    </location>
</feature>
<reference evidence="6" key="1">
    <citation type="submission" date="2020-07" db="EMBL/GenBank/DDBJ databases">
        <authorList>
            <person name="Lin J."/>
        </authorList>
    </citation>
    <scope>NUCLEOTIDE SEQUENCE</scope>
</reference>
<evidence type="ECO:0000313" key="6">
    <source>
        <dbReference type="EMBL" id="CAD1835468.1"/>
    </source>
</evidence>
<comment type="subunit">
    <text evidence="3">Binds to multiple calmodulin (CaM) in the presence of Ca(2+) and CaM-like proteins.</text>
</comment>
<feature type="region of interest" description="Disordered" evidence="4">
    <location>
        <begin position="349"/>
        <end position="457"/>
    </location>
</feature>
<organism evidence="6">
    <name type="scientific">Ananas comosus var. bracteatus</name>
    <name type="common">red pineapple</name>
    <dbReference type="NCBI Taxonomy" id="296719"/>
    <lineage>
        <taxon>Eukaryota</taxon>
        <taxon>Viridiplantae</taxon>
        <taxon>Streptophyta</taxon>
        <taxon>Embryophyta</taxon>
        <taxon>Tracheophyta</taxon>
        <taxon>Spermatophyta</taxon>
        <taxon>Magnoliopsida</taxon>
        <taxon>Liliopsida</taxon>
        <taxon>Poales</taxon>
        <taxon>Bromeliaceae</taxon>
        <taxon>Bromelioideae</taxon>
        <taxon>Ananas</taxon>
    </lineage>
</organism>
<evidence type="ECO:0000259" key="5">
    <source>
        <dbReference type="Pfam" id="PF13178"/>
    </source>
</evidence>
<protein>
    <recommendedName>
        <fullName evidence="5">DUF4005 domain-containing protein</fullName>
    </recommendedName>
</protein>
<dbReference type="InterPro" id="IPR000048">
    <property type="entry name" value="IQ_motif_EF-hand-BS"/>
</dbReference>
<dbReference type="GO" id="GO:0005516">
    <property type="term" value="F:calmodulin binding"/>
    <property type="evidence" value="ECO:0007669"/>
    <property type="project" value="UniProtKB-KW"/>
</dbReference>
<evidence type="ECO:0000256" key="1">
    <source>
        <dbReference type="ARBA" id="ARBA00022860"/>
    </source>
</evidence>
<dbReference type="PROSITE" id="PS50096">
    <property type="entry name" value="IQ"/>
    <property type="match status" value="2"/>
</dbReference>
<accession>A0A6V7PXN2</accession>